<keyword evidence="4" id="KW-0808">Transferase</keyword>
<protein>
    <submittedName>
        <fullName evidence="4">Kinase-like domain-containing protein</fullName>
    </submittedName>
</protein>
<dbReference type="GO" id="GO:0005524">
    <property type="term" value="F:ATP binding"/>
    <property type="evidence" value="ECO:0007669"/>
    <property type="project" value="UniProtKB-KW"/>
</dbReference>
<dbReference type="InterPro" id="IPR000719">
    <property type="entry name" value="Prot_kinase_dom"/>
</dbReference>
<dbReference type="PROSITE" id="PS00108">
    <property type="entry name" value="PROTEIN_KINASE_ST"/>
    <property type="match status" value="1"/>
</dbReference>
<gene>
    <name evidence="4" type="ORF">BJ322DRAFT_1194992</name>
</gene>
<dbReference type="PANTHER" id="PTHR44329">
    <property type="entry name" value="SERINE/THREONINE-PROTEIN KINASE TNNI3K-RELATED"/>
    <property type="match status" value="1"/>
</dbReference>
<dbReference type="Proteomes" id="UP000736335">
    <property type="component" value="Unassembled WGS sequence"/>
</dbReference>
<accession>A0A9P6HD74</accession>
<comment type="caution">
    <text evidence="4">The sequence shown here is derived from an EMBL/GenBank/DDBJ whole genome shotgun (WGS) entry which is preliminary data.</text>
</comment>
<evidence type="ECO:0000313" key="5">
    <source>
        <dbReference type="Proteomes" id="UP000736335"/>
    </source>
</evidence>
<dbReference type="InterPro" id="IPR011009">
    <property type="entry name" value="Kinase-like_dom_sf"/>
</dbReference>
<reference evidence="4" key="2">
    <citation type="submission" date="2020-11" db="EMBL/GenBank/DDBJ databases">
        <authorList>
            <consortium name="DOE Joint Genome Institute"/>
            <person name="Kuo A."/>
            <person name="Miyauchi S."/>
            <person name="Kiss E."/>
            <person name="Drula E."/>
            <person name="Kohler A."/>
            <person name="Sanchez-Garcia M."/>
            <person name="Andreopoulos B."/>
            <person name="Barry K.W."/>
            <person name="Bonito G."/>
            <person name="Buee M."/>
            <person name="Carver A."/>
            <person name="Chen C."/>
            <person name="Cichocki N."/>
            <person name="Clum A."/>
            <person name="Culley D."/>
            <person name="Crous P.W."/>
            <person name="Fauchery L."/>
            <person name="Girlanda M."/>
            <person name="Hayes R."/>
            <person name="Keri Z."/>
            <person name="Labutti K."/>
            <person name="Lipzen A."/>
            <person name="Lombard V."/>
            <person name="Magnuson J."/>
            <person name="Maillard F."/>
            <person name="Morin E."/>
            <person name="Murat C."/>
            <person name="Nolan M."/>
            <person name="Ohm R."/>
            <person name="Pangilinan J."/>
            <person name="Pereira M."/>
            <person name="Perotto S."/>
            <person name="Peter M."/>
            <person name="Riley R."/>
            <person name="Sitrit Y."/>
            <person name="Stielow B."/>
            <person name="Szollosi G."/>
            <person name="Zifcakova L."/>
            <person name="Stursova M."/>
            <person name="Spatafora J.W."/>
            <person name="Tedersoo L."/>
            <person name="Vaario L.-M."/>
            <person name="Yamada A."/>
            <person name="Yan M."/>
            <person name="Wang P."/>
            <person name="Xu J."/>
            <person name="Bruns T."/>
            <person name="Baldrian P."/>
            <person name="Vilgalys R."/>
            <person name="Henrissat B."/>
            <person name="Grigoriev I.V."/>
            <person name="Hibbett D."/>
            <person name="Nagy L.G."/>
            <person name="Martin F.M."/>
        </authorList>
    </citation>
    <scope>NUCLEOTIDE SEQUENCE</scope>
    <source>
        <strain evidence="4">UH-Tt-Lm1</strain>
    </source>
</reference>
<keyword evidence="5" id="KW-1185">Reference proteome</keyword>
<evidence type="ECO:0000256" key="2">
    <source>
        <dbReference type="ARBA" id="ARBA00022840"/>
    </source>
</evidence>
<dbReference type="Gene3D" id="1.10.510.10">
    <property type="entry name" value="Transferase(Phosphotransferase) domain 1"/>
    <property type="match status" value="2"/>
</dbReference>
<dbReference type="GO" id="GO:0004674">
    <property type="term" value="F:protein serine/threonine kinase activity"/>
    <property type="evidence" value="ECO:0007669"/>
    <property type="project" value="TreeGrafter"/>
</dbReference>
<dbReference type="OrthoDB" id="122279at2759"/>
<evidence type="ECO:0000256" key="1">
    <source>
        <dbReference type="ARBA" id="ARBA00022741"/>
    </source>
</evidence>
<dbReference type="PANTHER" id="PTHR44329:SF298">
    <property type="entry name" value="MIXED LINEAGE KINASE DOMAIN-LIKE PROTEIN"/>
    <property type="match status" value="1"/>
</dbReference>
<dbReference type="EMBL" id="WIUZ02000008">
    <property type="protein sequence ID" value="KAF9784423.1"/>
    <property type="molecule type" value="Genomic_DNA"/>
</dbReference>
<dbReference type="InterPro" id="IPR008271">
    <property type="entry name" value="Ser/Thr_kinase_AS"/>
</dbReference>
<evidence type="ECO:0000313" key="4">
    <source>
        <dbReference type="EMBL" id="KAF9784423.1"/>
    </source>
</evidence>
<evidence type="ECO:0000259" key="3">
    <source>
        <dbReference type="PROSITE" id="PS50011"/>
    </source>
</evidence>
<sequence length="328" mass="36825">MCSRRRMLPRSMHTVIRLTGEPVEAIRGGQSVIFRAQHRGRQVAVKTIRITMSSDFDSLQEFCREAVAWRHLRHPNILPLLGVDLKQHRLSMVSEWMHQGNINEYVQRHGGVNRLQLLADVAAGLQYMHGLEMVHGDLKGANILVNQSHRACLVDFGLSTIASVELNTGTNDSSISVASRASLMSFTAGGTPRWMSPELLDPERFGASDDRPTKESDCYALGMVVYEVRPGVTVPVLGVPELNVRWQVLSGNPPYWDITNEPALIYAITEGHRPEKPEVAESLGFTTELWKIVQQCWLTSCSTRPDVKVISTHLNHATWSWGRRWVSV</sequence>
<keyword evidence="4" id="KW-0418">Kinase</keyword>
<dbReference type="Pfam" id="PF07714">
    <property type="entry name" value="PK_Tyr_Ser-Thr"/>
    <property type="match status" value="1"/>
</dbReference>
<name>A0A9P6HD74_9AGAM</name>
<dbReference type="AlphaFoldDB" id="A0A9P6HD74"/>
<dbReference type="SMART" id="SM00220">
    <property type="entry name" value="S_TKc"/>
    <property type="match status" value="1"/>
</dbReference>
<dbReference type="PROSITE" id="PS50011">
    <property type="entry name" value="PROTEIN_KINASE_DOM"/>
    <property type="match status" value="1"/>
</dbReference>
<dbReference type="SUPFAM" id="SSF56112">
    <property type="entry name" value="Protein kinase-like (PK-like)"/>
    <property type="match status" value="1"/>
</dbReference>
<organism evidence="4 5">
    <name type="scientific">Thelephora terrestris</name>
    <dbReference type="NCBI Taxonomy" id="56493"/>
    <lineage>
        <taxon>Eukaryota</taxon>
        <taxon>Fungi</taxon>
        <taxon>Dikarya</taxon>
        <taxon>Basidiomycota</taxon>
        <taxon>Agaricomycotina</taxon>
        <taxon>Agaricomycetes</taxon>
        <taxon>Thelephorales</taxon>
        <taxon>Thelephoraceae</taxon>
        <taxon>Thelephora</taxon>
    </lineage>
</organism>
<reference evidence="4" key="1">
    <citation type="journal article" date="2020" name="Nat. Commun.">
        <title>Large-scale genome sequencing of mycorrhizal fungi provides insights into the early evolution of symbiotic traits.</title>
        <authorList>
            <person name="Miyauchi S."/>
            <person name="Kiss E."/>
            <person name="Kuo A."/>
            <person name="Drula E."/>
            <person name="Kohler A."/>
            <person name="Sanchez-Garcia M."/>
            <person name="Morin E."/>
            <person name="Andreopoulos B."/>
            <person name="Barry K.W."/>
            <person name="Bonito G."/>
            <person name="Buee M."/>
            <person name="Carver A."/>
            <person name="Chen C."/>
            <person name="Cichocki N."/>
            <person name="Clum A."/>
            <person name="Culley D."/>
            <person name="Crous P.W."/>
            <person name="Fauchery L."/>
            <person name="Girlanda M."/>
            <person name="Hayes R.D."/>
            <person name="Keri Z."/>
            <person name="LaButti K."/>
            <person name="Lipzen A."/>
            <person name="Lombard V."/>
            <person name="Magnuson J."/>
            <person name="Maillard F."/>
            <person name="Murat C."/>
            <person name="Nolan M."/>
            <person name="Ohm R.A."/>
            <person name="Pangilinan J."/>
            <person name="Pereira M.F."/>
            <person name="Perotto S."/>
            <person name="Peter M."/>
            <person name="Pfister S."/>
            <person name="Riley R."/>
            <person name="Sitrit Y."/>
            <person name="Stielow J.B."/>
            <person name="Szollosi G."/>
            <person name="Zifcakova L."/>
            <person name="Stursova M."/>
            <person name="Spatafora J.W."/>
            <person name="Tedersoo L."/>
            <person name="Vaario L.M."/>
            <person name="Yamada A."/>
            <person name="Yan M."/>
            <person name="Wang P."/>
            <person name="Xu J."/>
            <person name="Bruns T."/>
            <person name="Baldrian P."/>
            <person name="Vilgalys R."/>
            <person name="Dunand C."/>
            <person name="Henrissat B."/>
            <person name="Grigoriev I.V."/>
            <person name="Hibbett D."/>
            <person name="Nagy L.G."/>
            <person name="Martin F.M."/>
        </authorList>
    </citation>
    <scope>NUCLEOTIDE SEQUENCE</scope>
    <source>
        <strain evidence="4">UH-Tt-Lm1</strain>
    </source>
</reference>
<dbReference type="InterPro" id="IPR001245">
    <property type="entry name" value="Ser-Thr/Tyr_kinase_cat_dom"/>
</dbReference>
<dbReference type="PIRSF" id="PIRSF000654">
    <property type="entry name" value="Integrin-linked_kinase"/>
    <property type="match status" value="1"/>
</dbReference>
<dbReference type="InterPro" id="IPR051681">
    <property type="entry name" value="Ser/Thr_Kinases-Pseudokinases"/>
</dbReference>
<proteinExistence type="predicted"/>
<keyword evidence="1" id="KW-0547">Nucleotide-binding</keyword>
<feature type="domain" description="Protein kinase" evidence="3">
    <location>
        <begin position="19"/>
        <end position="319"/>
    </location>
</feature>
<keyword evidence="2" id="KW-0067">ATP-binding</keyword>